<dbReference type="InterPro" id="IPR040475">
    <property type="entry name" value="SGBP_B_XBD"/>
</dbReference>
<comment type="caution">
    <text evidence="2">The sequence shown here is derived from an EMBL/GenBank/DDBJ whole genome shotgun (WGS) entry which is preliminary data.</text>
</comment>
<dbReference type="InterPro" id="IPR014756">
    <property type="entry name" value="Ig_E-set"/>
</dbReference>
<protein>
    <recommendedName>
        <fullName evidence="1">Surface glycan-binding protein B xyloglucan binding domain-containing protein</fullName>
    </recommendedName>
</protein>
<dbReference type="Gene3D" id="2.60.40.10">
    <property type="entry name" value="Immunoglobulins"/>
    <property type="match status" value="1"/>
</dbReference>
<evidence type="ECO:0000259" key="1">
    <source>
        <dbReference type="Pfam" id="PF18329"/>
    </source>
</evidence>
<dbReference type="InterPro" id="IPR013783">
    <property type="entry name" value="Ig-like_fold"/>
</dbReference>
<name>A0A5J4S3J9_9ZZZZ</name>
<feature type="domain" description="Surface glycan-binding protein B xyloglucan binding" evidence="1">
    <location>
        <begin position="110"/>
        <end position="314"/>
    </location>
</feature>
<proteinExistence type="predicted"/>
<accession>A0A5J4S3J9</accession>
<dbReference type="Pfam" id="PF18329">
    <property type="entry name" value="SGBP_B_XBD"/>
    <property type="match status" value="1"/>
</dbReference>
<gene>
    <name evidence="2" type="ORF">EZS27_012315</name>
</gene>
<dbReference type="SUPFAM" id="SSF81296">
    <property type="entry name" value="E set domains"/>
    <property type="match status" value="1"/>
</dbReference>
<evidence type="ECO:0000313" key="2">
    <source>
        <dbReference type="EMBL" id="KAA6339771.1"/>
    </source>
</evidence>
<dbReference type="EMBL" id="SNRY01000509">
    <property type="protein sequence ID" value="KAA6339771.1"/>
    <property type="molecule type" value="Genomic_DNA"/>
</dbReference>
<reference evidence="2" key="1">
    <citation type="submission" date="2019-03" db="EMBL/GenBank/DDBJ databases">
        <title>Single cell metagenomics reveals metabolic interactions within the superorganism composed of flagellate Streblomastix strix and complex community of Bacteroidetes bacteria on its surface.</title>
        <authorList>
            <person name="Treitli S.C."/>
            <person name="Kolisko M."/>
            <person name="Husnik F."/>
            <person name="Keeling P."/>
            <person name="Hampl V."/>
        </authorList>
    </citation>
    <scope>NUCLEOTIDE SEQUENCE</scope>
    <source>
        <strain evidence="2">STM</strain>
    </source>
</reference>
<dbReference type="GO" id="GO:0030247">
    <property type="term" value="F:polysaccharide binding"/>
    <property type="evidence" value="ECO:0007669"/>
    <property type="project" value="InterPro"/>
</dbReference>
<sequence length="326" mass="35534">MDVDADAKNTIRLVKSELEYVYDFEIRDAAPSVTRISHTLPQAGEVITIYGKGLVEVNRITFPGNVVVTSNITSDEDGEFCTVVVPAGITEGGALFVEGANGGAYSPSYFNFRKGLLHNFDDVNNQSWSGGDVSDDLTSVIPASGNGPKSQGTYRSLNKDKKTFAAPAPKASYYWANNSVFPSLLPESVLSSAASTSDVGVQMDIYVEGIWNSGTIRIVITDGSGADRYCMLYTPWLENGQEIPFINPGSWFTITLPFSDSDDYAGKTFQDVLNSVTSASYAQWGPWFDNIDINDIACEPTDVTIYFDNLRVVPLDTPVYSEYGDE</sequence>
<dbReference type="AlphaFoldDB" id="A0A5J4S3J9"/>
<organism evidence="2">
    <name type="scientific">termite gut metagenome</name>
    <dbReference type="NCBI Taxonomy" id="433724"/>
    <lineage>
        <taxon>unclassified sequences</taxon>
        <taxon>metagenomes</taxon>
        <taxon>organismal metagenomes</taxon>
    </lineage>
</organism>